<organism evidence="1 2">
    <name type="scientific">Collinsella ihumii</name>
    <dbReference type="NCBI Taxonomy" id="1720204"/>
    <lineage>
        <taxon>Bacteria</taxon>
        <taxon>Bacillati</taxon>
        <taxon>Actinomycetota</taxon>
        <taxon>Coriobacteriia</taxon>
        <taxon>Coriobacteriales</taxon>
        <taxon>Coriobacteriaceae</taxon>
        <taxon>Collinsella</taxon>
    </lineage>
</organism>
<protein>
    <submittedName>
        <fullName evidence="1">Uncharacterized protein</fullName>
    </submittedName>
</protein>
<sequence>MIGVGSRVVLNDRYRDRREYCGIVMTVTRLASIGSCEVAYTDAMPGPYAVDGFDEVDGEGGDADDE</sequence>
<reference evidence="1" key="2">
    <citation type="submission" date="2024-05" db="EMBL/GenBank/DDBJ databases">
        <title>Identification and characterization of horizontal gene transfer across gut microbiota members of farm animals based on homology search.</title>
        <authorList>
            <person name="Schwarzerova J."/>
            <person name="Nykrynova M."/>
            <person name="Jureckova K."/>
            <person name="Cejkova D."/>
            <person name="Rychlik I."/>
        </authorList>
    </citation>
    <scope>NUCLEOTIDE SEQUENCE</scope>
    <source>
        <strain evidence="1">176_SSukc20</strain>
    </source>
</reference>
<gene>
    <name evidence="1" type="ORF">QVN30_07890</name>
</gene>
<reference evidence="1" key="1">
    <citation type="submission" date="2023-06" db="EMBL/GenBank/DDBJ databases">
        <authorList>
            <person name="Zeman M."/>
            <person name="Kubasova T."/>
            <person name="Jahodarova E."/>
            <person name="Nykrynova M."/>
            <person name="Rychlik I."/>
        </authorList>
    </citation>
    <scope>NUCLEOTIDE SEQUENCE</scope>
    <source>
        <strain evidence="1">176_SSukc20</strain>
    </source>
</reference>
<comment type="caution">
    <text evidence="1">The sequence shown here is derived from an EMBL/GenBank/DDBJ whole genome shotgun (WGS) entry which is preliminary data.</text>
</comment>
<keyword evidence="2" id="KW-1185">Reference proteome</keyword>
<dbReference type="EMBL" id="JAUEIQ010000007">
    <property type="protein sequence ID" value="MDN0064227.1"/>
    <property type="molecule type" value="Genomic_DNA"/>
</dbReference>
<dbReference type="RefSeq" id="WP_289820889.1">
    <property type="nucleotide sequence ID" value="NZ_JAUEIM010000020.1"/>
</dbReference>
<name>A0ABT7XFN3_9ACTN</name>
<evidence type="ECO:0000313" key="2">
    <source>
        <dbReference type="Proteomes" id="UP001168435"/>
    </source>
</evidence>
<accession>A0ABT7XFN3</accession>
<dbReference type="Proteomes" id="UP001168435">
    <property type="component" value="Unassembled WGS sequence"/>
</dbReference>
<proteinExistence type="predicted"/>
<evidence type="ECO:0000313" key="1">
    <source>
        <dbReference type="EMBL" id="MDN0064227.1"/>
    </source>
</evidence>